<dbReference type="InterPro" id="IPR056647">
    <property type="entry name" value="DUF7745"/>
</dbReference>
<reference evidence="4" key="1">
    <citation type="submission" date="2025-08" db="UniProtKB">
        <authorList>
            <consortium name="RefSeq"/>
        </authorList>
    </citation>
    <scope>IDENTIFICATION</scope>
    <source>
        <tissue evidence="4">Leaves</tissue>
    </source>
</reference>
<organism evidence="3 4">
    <name type="scientific">Coffea arabica</name>
    <name type="common">Arabian coffee</name>
    <dbReference type="NCBI Taxonomy" id="13443"/>
    <lineage>
        <taxon>Eukaryota</taxon>
        <taxon>Viridiplantae</taxon>
        <taxon>Streptophyta</taxon>
        <taxon>Embryophyta</taxon>
        <taxon>Tracheophyta</taxon>
        <taxon>Spermatophyta</taxon>
        <taxon>Magnoliopsida</taxon>
        <taxon>eudicotyledons</taxon>
        <taxon>Gunneridae</taxon>
        <taxon>Pentapetalae</taxon>
        <taxon>asterids</taxon>
        <taxon>lamiids</taxon>
        <taxon>Gentianales</taxon>
        <taxon>Rubiaceae</taxon>
        <taxon>Ixoroideae</taxon>
        <taxon>Gardenieae complex</taxon>
        <taxon>Bertiereae - Coffeeae clade</taxon>
        <taxon>Coffeeae</taxon>
        <taxon>Coffea</taxon>
    </lineage>
</organism>
<name>A0ABM4U4T2_COFAR</name>
<dbReference type="RefSeq" id="XP_071902294.1">
    <property type="nucleotide sequence ID" value="XM_072046193.1"/>
</dbReference>
<keyword evidence="3" id="KW-1185">Reference proteome</keyword>
<dbReference type="PANTHER" id="PTHR46033:SF16">
    <property type="entry name" value="AMINOTRANSFERASE-LIKE PLANT MOBILE DOMAIN-CONTAINING PROTEIN"/>
    <property type="match status" value="1"/>
</dbReference>
<dbReference type="InterPro" id="IPR044824">
    <property type="entry name" value="MAIN-like"/>
</dbReference>
<dbReference type="PANTHER" id="PTHR46033">
    <property type="entry name" value="PROTEIN MAIN-LIKE 2"/>
    <property type="match status" value="1"/>
</dbReference>
<protein>
    <recommendedName>
        <fullName evidence="2">DUF7745 domain-containing protein</fullName>
    </recommendedName>
</protein>
<sequence length="500" mass="57779">MACPRRIYQLLIPSTEVQQWPTFMLPSELNQVAQFLGPIGDFKQIKSNNYLVEALVHLWDLECTAFRIGNRQMTITLEEVAGLFGLPTRGTALVFPFASDKAEFCQIIGLKESVLRGSDQGVAVNILFERFAPRDGFERHVTDFVFTSKAVWERKRLLVYGVVMAGTYFFPRKDQKIAFKSAKIVNDLFLGIQGKQCSIVPTILADIFLACTGCRKGEKFFHGANLVLYIWATEHFKRQASVADSLPMVGYNWVITHPKRVNEGDLPKNASECVDYLETLQDFNIRWVLDWTDCFEPILRTKESERVLLLGTQGIISYTPKRFLRQLGRIQGPPPISEFSEVTIFFDQGVCPKEIPMKSQITESWRTISDNRSIRYLPELKQKGVMTAPYEDWLKDSTTQGLQHEPYEEIEKLRAIIKAKDMEVVQLKKSIEVHKGKAEENKRLYEKERERRQEMKRKCGELYDQADCVQMPYARESKDSVLNRLRNFGDLVRNRLRDMM</sequence>
<dbReference type="GeneID" id="140005338"/>
<evidence type="ECO:0000313" key="4">
    <source>
        <dbReference type="RefSeq" id="XP_071902294.1"/>
    </source>
</evidence>
<gene>
    <name evidence="4" type="primary">LOC140005338</name>
</gene>
<keyword evidence="1" id="KW-0175">Coiled coil</keyword>
<dbReference type="Proteomes" id="UP001652660">
    <property type="component" value="Chromosome 4c"/>
</dbReference>
<dbReference type="Pfam" id="PF24924">
    <property type="entry name" value="DUF7745"/>
    <property type="match status" value="1"/>
</dbReference>
<evidence type="ECO:0000256" key="1">
    <source>
        <dbReference type="SAM" id="Coils"/>
    </source>
</evidence>
<feature type="coiled-coil region" evidence="1">
    <location>
        <begin position="438"/>
        <end position="465"/>
    </location>
</feature>
<evidence type="ECO:0000313" key="3">
    <source>
        <dbReference type="Proteomes" id="UP001652660"/>
    </source>
</evidence>
<feature type="domain" description="DUF7745" evidence="2">
    <location>
        <begin position="37"/>
        <end position="396"/>
    </location>
</feature>
<proteinExistence type="predicted"/>
<accession>A0ABM4U4T2</accession>
<evidence type="ECO:0000259" key="2">
    <source>
        <dbReference type="Pfam" id="PF24924"/>
    </source>
</evidence>